<dbReference type="AlphaFoldDB" id="A0A8J6TUP7"/>
<feature type="transmembrane region" description="Helical" evidence="1">
    <location>
        <begin position="6"/>
        <end position="29"/>
    </location>
</feature>
<protein>
    <submittedName>
        <fullName evidence="2">Uncharacterized protein</fullName>
    </submittedName>
</protein>
<evidence type="ECO:0000256" key="1">
    <source>
        <dbReference type="SAM" id="Phobius"/>
    </source>
</evidence>
<keyword evidence="1" id="KW-1133">Transmembrane helix</keyword>
<accession>A0A8J6TUP7</accession>
<organism evidence="2 3">
    <name type="scientific">Candidatus Desulfatibia vada</name>
    <dbReference type="NCBI Taxonomy" id="2841696"/>
    <lineage>
        <taxon>Bacteria</taxon>
        <taxon>Pseudomonadati</taxon>
        <taxon>Thermodesulfobacteriota</taxon>
        <taxon>Desulfobacteria</taxon>
        <taxon>Desulfobacterales</taxon>
        <taxon>Desulfobacterales incertae sedis</taxon>
        <taxon>Candidatus Desulfatibia</taxon>
    </lineage>
</organism>
<dbReference type="EMBL" id="JACNIG010000270">
    <property type="protein sequence ID" value="MBC8433102.1"/>
    <property type="molecule type" value="Genomic_DNA"/>
</dbReference>
<evidence type="ECO:0000313" key="2">
    <source>
        <dbReference type="EMBL" id="MBC8433102.1"/>
    </source>
</evidence>
<reference evidence="2 3" key="1">
    <citation type="submission" date="2020-08" db="EMBL/GenBank/DDBJ databases">
        <title>Bridging the membrane lipid divide: bacteria of the FCB group superphylum have the potential to synthesize archaeal ether lipids.</title>
        <authorList>
            <person name="Villanueva L."/>
            <person name="Von Meijenfeldt F.A.B."/>
            <person name="Westbye A.B."/>
            <person name="Yadav S."/>
            <person name="Hopmans E.C."/>
            <person name="Dutilh B.E."/>
            <person name="Sinninghe Damste J.S."/>
        </authorList>
    </citation>
    <scope>NUCLEOTIDE SEQUENCE [LARGE SCALE GENOMIC DNA]</scope>
    <source>
        <strain evidence="2">NIOZ-UU17</strain>
    </source>
</reference>
<keyword evidence="1" id="KW-0472">Membrane</keyword>
<sequence>MDPIIHQYLSFGLGGVLLLGLLAAGFICWKKRKNKLLDTNNSLSPDVKAFRRLQALIGNSGGGKDFYFQLSAILREYFHGRFGIDALEMPTEELLIGVEKLKIDIKLKTAIKSFLASSDPVITKSPWDKKKMQKDLFLVITFVRETSTPERVR</sequence>
<proteinExistence type="predicted"/>
<dbReference type="Proteomes" id="UP000605201">
    <property type="component" value="Unassembled WGS sequence"/>
</dbReference>
<keyword evidence="1" id="KW-0812">Transmembrane</keyword>
<comment type="caution">
    <text evidence="2">The sequence shown here is derived from an EMBL/GenBank/DDBJ whole genome shotgun (WGS) entry which is preliminary data.</text>
</comment>
<gene>
    <name evidence="2" type="ORF">H8D96_14430</name>
</gene>
<name>A0A8J6TUP7_9BACT</name>
<evidence type="ECO:0000313" key="3">
    <source>
        <dbReference type="Proteomes" id="UP000605201"/>
    </source>
</evidence>